<dbReference type="EMBL" id="LNQP01000074">
    <property type="protein sequence ID" value="KSU86626.1"/>
    <property type="molecule type" value="Genomic_DNA"/>
</dbReference>
<name>A0A0V8JHS9_9BACI</name>
<dbReference type="AlphaFoldDB" id="A0A0V8JHS9"/>
<proteinExistence type="predicted"/>
<dbReference type="Proteomes" id="UP000053681">
    <property type="component" value="Unassembled WGS sequence"/>
</dbReference>
<dbReference type="RefSeq" id="WP_025909983.1">
    <property type="nucleotide sequence ID" value="NZ_KQ758689.1"/>
</dbReference>
<sequence>MKEQLSSFVKQLKDSVTNAANEIQQKAKIMLSPDCVTVFELYEWVKEHSETRIQKQSLLNFSYCFYSLKLDDASYYMETKHSYLLYMSIQQSTGDSFTYNSYKNSIHDKISIPFPSNQKSTIS</sequence>
<keyword evidence="2" id="KW-1185">Reference proteome</keyword>
<evidence type="ECO:0000313" key="1">
    <source>
        <dbReference type="EMBL" id="KSU86626.1"/>
    </source>
</evidence>
<comment type="caution">
    <text evidence="1">The sequence shown here is derived from an EMBL/GenBank/DDBJ whole genome shotgun (WGS) entry which is preliminary data.</text>
</comment>
<organism evidence="1 2">
    <name type="scientific">Priestia veravalensis</name>
    <dbReference type="NCBI Taxonomy" id="1414648"/>
    <lineage>
        <taxon>Bacteria</taxon>
        <taxon>Bacillati</taxon>
        <taxon>Bacillota</taxon>
        <taxon>Bacilli</taxon>
        <taxon>Bacillales</taxon>
        <taxon>Bacillaceae</taxon>
        <taxon>Priestia</taxon>
    </lineage>
</organism>
<gene>
    <name evidence="1" type="ORF">AS180_17540</name>
</gene>
<evidence type="ECO:0000313" key="2">
    <source>
        <dbReference type="Proteomes" id="UP000053681"/>
    </source>
</evidence>
<accession>A0A0V8JHS9</accession>
<protein>
    <submittedName>
        <fullName evidence="1">Uncharacterized protein</fullName>
    </submittedName>
</protein>
<reference evidence="1 2" key="1">
    <citation type="submission" date="2015-11" db="EMBL/GenBank/DDBJ databases">
        <title>Bacillus caseinolyticus sp nov.</title>
        <authorList>
            <person name="Dastager S.G."/>
            <person name="Mawlankar R."/>
        </authorList>
    </citation>
    <scope>NUCLEOTIDE SEQUENCE [LARGE SCALE GENOMIC DNA]</scope>
    <source>
        <strain evidence="1 2">SGD-V-76</strain>
    </source>
</reference>